<gene>
    <name evidence="2" type="ORF">IMAU50013_01351</name>
    <name evidence="1" type="ORF">LH5_00365</name>
</gene>
<protein>
    <submittedName>
        <fullName evidence="1">Uncharacterized protein</fullName>
    </submittedName>
</protein>
<proteinExistence type="predicted"/>
<sequence length="43" mass="4512">MKKIGKLGLGAAVVSLFALLVGKKLNDQVDKADAEDRGVSKID</sequence>
<name>A0A3Q8SNS4_LACHE</name>
<evidence type="ECO:0000313" key="2">
    <source>
        <dbReference type="EMBL" id="NRN91806.1"/>
    </source>
</evidence>
<dbReference type="EMBL" id="CP019581">
    <property type="protein sequence ID" value="AZK90626.1"/>
    <property type="molecule type" value="Genomic_DNA"/>
</dbReference>
<dbReference type="Proteomes" id="UP000601587">
    <property type="component" value="Unassembled WGS sequence"/>
</dbReference>
<dbReference type="EMBL" id="WCGB01000026">
    <property type="protein sequence ID" value="NRN91806.1"/>
    <property type="molecule type" value="Genomic_DNA"/>
</dbReference>
<accession>A0A3Q8SNS4</accession>
<dbReference type="GeneID" id="99756547"/>
<reference evidence="2" key="2">
    <citation type="submission" date="2019-09" db="EMBL/GenBank/DDBJ databases">
        <title>Comparative genomic analysis of Lactobacillus helveticus.</title>
        <authorList>
            <person name="Zhang H."/>
            <person name="Chen Y."/>
            <person name="Zhong Z."/>
        </authorList>
    </citation>
    <scope>NUCLEOTIDE SEQUENCE</scope>
    <source>
        <strain evidence="2">IMAU50013</strain>
    </source>
</reference>
<dbReference type="AlphaFoldDB" id="A0A3Q8SNS4"/>
<evidence type="ECO:0000313" key="3">
    <source>
        <dbReference type="Proteomes" id="UP000267945"/>
    </source>
</evidence>
<dbReference type="Proteomes" id="UP000267945">
    <property type="component" value="Chromosome"/>
</dbReference>
<reference evidence="1 3" key="1">
    <citation type="submission" date="2017-02" db="EMBL/GenBank/DDBJ databases">
        <title>Complete genome sequence of Lactobacillus helveticus.</title>
        <authorList>
            <person name="Kim J.F."/>
            <person name="Chung Y."/>
            <person name="Kwak M."/>
        </authorList>
    </citation>
    <scope>NUCLEOTIDE SEQUENCE [LARGE SCALE GENOMIC DNA]</scope>
    <source>
        <strain evidence="1 3">LH5</strain>
    </source>
</reference>
<dbReference type="RefSeq" id="WP_014563559.1">
    <property type="nucleotide sequence ID" value="NZ_CP012381.1"/>
</dbReference>
<organism evidence="1 3">
    <name type="scientific">Lactobacillus helveticus</name>
    <name type="common">Lactobacillus suntoryeus</name>
    <dbReference type="NCBI Taxonomy" id="1587"/>
    <lineage>
        <taxon>Bacteria</taxon>
        <taxon>Bacillati</taxon>
        <taxon>Bacillota</taxon>
        <taxon>Bacilli</taxon>
        <taxon>Lactobacillales</taxon>
        <taxon>Lactobacillaceae</taxon>
        <taxon>Lactobacillus</taxon>
    </lineage>
</organism>
<evidence type="ECO:0000313" key="1">
    <source>
        <dbReference type="EMBL" id="AZK90626.1"/>
    </source>
</evidence>